<dbReference type="GO" id="GO:0048477">
    <property type="term" value="P:oogenesis"/>
    <property type="evidence" value="ECO:0007669"/>
    <property type="project" value="TreeGrafter"/>
</dbReference>
<dbReference type="PANTHER" id="PTHR28575">
    <property type="entry name" value="MEIOSIS-SPECIFIC PROTEIN MEI4"/>
    <property type="match status" value="1"/>
</dbReference>
<dbReference type="InterPro" id="IPR025888">
    <property type="entry name" value="MEI4"/>
</dbReference>
<sequence>MDTQFWYQMSAKLALAVAIVRSKPEGKTSQEYTMHLANLVSAQDSTWKTKVEALESEVLHLRQQILLSKIHSCSHFEKENTALITEPCEHLGEQMSQLNDDSGCDIFSQDIVKASNSSQVTSTCEQPCTSLSYFASPSINLPITDFSLNSEKQLSDQMQFLNHFLALRKLTPVRHFTKLENECSVIEESVSGLLNGLLSLYKKPMPSVTTYQTEAIRTIIRLLTDSCLSMHTIEKCIEKLEDFSKSLINTILTGNTINRFQIQQSMTNCLISVGEYMKIRGPLINLLCSETKRFVDELLVHQQEKDEYHRKQEAFFFLEKNSTKYDIAKYENMFSLFSVLENLLQRINERHETSKLELFQETKLFLQNIDQTILCIADEFPLFCLYLWRLGTLYSYI</sequence>
<accession>A0A8C5R746</accession>
<protein>
    <submittedName>
        <fullName evidence="3">Meiotic double-stranded break formation protein 4</fullName>
    </submittedName>
</protein>
<dbReference type="GO" id="GO:0000800">
    <property type="term" value="C:lateral element"/>
    <property type="evidence" value="ECO:0007669"/>
    <property type="project" value="TreeGrafter"/>
</dbReference>
<dbReference type="PANTHER" id="PTHR28575:SF1">
    <property type="entry name" value="MEIOSIS-SPECIFIC PROTEIN MEI4"/>
    <property type="match status" value="1"/>
</dbReference>
<evidence type="ECO:0000256" key="1">
    <source>
        <dbReference type="ARBA" id="ARBA00023254"/>
    </source>
</evidence>
<dbReference type="OrthoDB" id="6351423at2759"/>
<gene>
    <name evidence="3" type="primary">MEI4</name>
</gene>
<dbReference type="AlphaFoldDB" id="A0A8C5R746"/>
<evidence type="ECO:0000256" key="2">
    <source>
        <dbReference type="ARBA" id="ARBA00093453"/>
    </source>
</evidence>
<reference evidence="3" key="1">
    <citation type="submission" date="2025-08" db="UniProtKB">
        <authorList>
            <consortium name="Ensembl"/>
        </authorList>
    </citation>
    <scope>IDENTIFICATION</scope>
</reference>
<keyword evidence="4" id="KW-1185">Reference proteome</keyword>
<reference evidence="3" key="2">
    <citation type="submission" date="2025-09" db="UniProtKB">
        <authorList>
            <consortium name="Ensembl"/>
        </authorList>
    </citation>
    <scope>IDENTIFICATION</scope>
</reference>
<dbReference type="GeneTree" id="ENSGT00390000013856"/>
<evidence type="ECO:0000313" key="3">
    <source>
        <dbReference type="Ensembl" id="ENSLLEP00000048531.1"/>
    </source>
</evidence>
<dbReference type="Ensembl" id="ENSLLET00000050425.1">
    <property type="protein sequence ID" value="ENSLLEP00000048531.1"/>
    <property type="gene ID" value="ENSLLEG00000030592.1"/>
</dbReference>
<organism evidence="3 4">
    <name type="scientific">Leptobrachium leishanense</name>
    <name type="common">Leishan spiny toad</name>
    <dbReference type="NCBI Taxonomy" id="445787"/>
    <lineage>
        <taxon>Eukaryota</taxon>
        <taxon>Metazoa</taxon>
        <taxon>Chordata</taxon>
        <taxon>Craniata</taxon>
        <taxon>Vertebrata</taxon>
        <taxon>Euteleostomi</taxon>
        <taxon>Amphibia</taxon>
        <taxon>Batrachia</taxon>
        <taxon>Anura</taxon>
        <taxon>Pelobatoidea</taxon>
        <taxon>Megophryidae</taxon>
        <taxon>Leptobrachium</taxon>
    </lineage>
</organism>
<dbReference type="Pfam" id="PF13971">
    <property type="entry name" value="Mei4"/>
    <property type="match status" value="1"/>
</dbReference>
<dbReference type="Proteomes" id="UP000694569">
    <property type="component" value="Unplaced"/>
</dbReference>
<comment type="similarity">
    <text evidence="2">Belongs to the MEI4L family.</text>
</comment>
<dbReference type="GO" id="GO:0007129">
    <property type="term" value="P:homologous chromosome pairing at meiosis"/>
    <property type="evidence" value="ECO:0007669"/>
    <property type="project" value="TreeGrafter"/>
</dbReference>
<proteinExistence type="inferred from homology"/>
<name>A0A8C5R746_9ANUR</name>
<dbReference type="GO" id="GO:0006310">
    <property type="term" value="P:DNA recombination"/>
    <property type="evidence" value="ECO:0007669"/>
    <property type="project" value="InterPro"/>
</dbReference>
<evidence type="ECO:0000313" key="4">
    <source>
        <dbReference type="Proteomes" id="UP000694569"/>
    </source>
</evidence>
<keyword evidence="1" id="KW-0469">Meiosis</keyword>
<dbReference type="GO" id="GO:0007283">
    <property type="term" value="P:spermatogenesis"/>
    <property type="evidence" value="ECO:0007669"/>
    <property type="project" value="TreeGrafter"/>
</dbReference>
<dbReference type="GO" id="GO:0042138">
    <property type="term" value="P:meiotic DNA double-strand break formation"/>
    <property type="evidence" value="ECO:0007669"/>
    <property type="project" value="InterPro"/>
</dbReference>